<evidence type="ECO:0000256" key="1">
    <source>
        <dbReference type="SAM" id="MobiDB-lite"/>
    </source>
</evidence>
<dbReference type="InterPro" id="IPR011333">
    <property type="entry name" value="SKP1/BTB/POZ_sf"/>
</dbReference>
<feature type="compositionally biased region" description="Polar residues" evidence="1">
    <location>
        <begin position="1"/>
        <end position="16"/>
    </location>
</feature>
<evidence type="ECO:0008006" key="4">
    <source>
        <dbReference type="Google" id="ProtNLM"/>
    </source>
</evidence>
<feature type="region of interest" description="Disordered" evidence="1">
    <location>
        <begin position="1"/>
        <end position="20"/>
    </location>
</feature>
<dbReference type="Gene3D" id="3.30.710.10">
    <property type="entry name" value="Potassium Channel Kv1.1, Chain A"/>
    <property type="match status" value="1"/>
</dbReference>
<evidence type="ECO:0000313" key="3">
    <source>
        <dbReference type="Proteomes" id="UP000016930"/>
    </source>
</evidence>
<dbReference type="Proteomes" id="UP000016930">
    <property type="component" value="Unassembled WGS sequence"/>
</dbReference>
<reference evidence="2 3" key="1">
    <citation type="journal article" date="2012" name="Proc. Natl. Acad. Sci. U.S.A.">
        <title>Comparative genomics of Ceriporiopsis subvermispora and Phanerochaete chrysosporium provide insight into selective ligninolysis.</title>
        <authorList>
            <person name="Fernandez-Fueyo E."/>
            <person name="Ruiz-Duenas F.J."/>
            <person name="Ferreira P."/>
            <person name="Floudas D."/>
            <person name="Hibbett D.S."/>
            <person name="Canessa P."/>
            <person name="Larrondo L.F."/>
            <person name="James T.Y."/>
            <person name="Seelenfreund D."/>
            <person name="Lobos S."/>
            <person name="Polanco R."/>
            <person name="Tello M."/>
            <person name="Honda Y."/>
            <person name="Watanabe T."/>
            <person name="Watanabe T."/>
            <person name="Ryu J.S."/>
            <person name="Kubicek C.P."/>
            <person name="Schmoll M."/>
            <person name="Gaskell J."/>
            <person name="Hammel K.E."/>
            <person name="St John F.J."/>
            <person name="Vanden Wymelenberg A."/>
            <person name="Sabat G."/>
            <person name="Splinter BonDurant S."/>
            <person name="Syed K."/>
            <person name="Yadav J.S."/>
            <person name="Doddapaneni H."/>
            <person name="Subramanian V."/>
            <person name="Lavin J.L."/>
            <person name="Oguiza J.A."/>
            <person name="Perez G."/>
            <person name="Pisabarro A.G."/>
            <person name="Ramirez L."/>
            <person name="Santoyo F."/>
            <person name="Master E."/>
            <person name="Coutinho P.M."/>
            <person name="Henrissat B."/>
            <person name="Lombard V."/>
            <person name="Magnuson J.K."/>
            <person name="Kuees U."/>
            <person name="Hori C."/>
            <person name="Igarashi K."/>
            <person name="Samejima M."/>
            <person name="Held B.W."/>
            <person name="Barry K.W."/>
            <person name="LaButti K.M."/>
            <person name="Lapidus A."/>
            <person name="Lindquist E.A."/>
            <person name="Lucas S.M."/>
            <person name="Riley R."/>
            <person name="Salamov A.A."/>
            <person name="Hoffmeister D."/>
            <person name="Schwenk D."/>
            <person name="Hadar Y."/>
            <person name="Yarden O."/>
            <person name="de Vries R.P."/>
            <person name="Wiebenga A."/>
            <person name="Stenlid J."/>
            <person name="Eastwood D."/>
            <person name="Grigoriev I.V."/>
            <person name="Berka R.M."/>
            <person name="Blanchette R.A."/>
            <person name="Kersten P."/>
            <person name="Martinez A.T."/>
            <person name="Vicuna R."/>
            <person name="Cullen D."/>
        </authorList>
    </citation>
    <scope>NUCLEOTIDE SEQUENCE [LARGE SCALE GENOMIC DNA]</scope>
    <source>
        <strain evidence="2 3">B</strain>
    </source>
</reference>
<protein>
    <recommendedName>
        <fullName evidence="4">BTB domain-containing protein</fullName>
    </recommendedName>
</protein>
<dbReference type="HOGENOM" id="CLU_033082_7_1_1"/>
<name>M2QSN9_CERS8</name>
<gene>
    <name evidence="2" type="ORF">CERSUDRAFT_122149</name>
</gene>
<dbReference type="AlphaFoldDB" id="M2QSN9"/>
<accession>M2QSN9</accession>
<dbReference type="EMBL" id="KB445793">
    <property type="protein sequence ID" value="EMD40048.1"/>
    <property type="molecule type" value="Genomic_DNA"/>
</dbReference>
<evidence type="ECO:0000313" key="2">
    <source>
        <dbReference type="EMBL" id="EMD40048.1"/>
    </source>
</evidence>
<dbReference type="CDD" id="cd18186">
    <property type="entry name" value="BTB_POZ_ZBTB_KLHL-like"/>
    <property type="match status" value="1"/>
</dbReference>
<sequence>MSAPNVQEKNSPSYPHQENAEEAALCERHPTLYIAEGDIVLSAPARRKLADGSDERRSQYFRVHRAVLYKHSAVLRKMLTVVGRRTSRRTASAVVYDGVPHAPLSDDGEDLAAFLHACYRPGELCEHLEKRGLSPAAEAILRIASKYECNALMEPILRIIRGWPTTVDAWEKWDAALDAESFHHSSLGRCSEDCRSCISKRLPTPSHALNLARLYCAEALPGIFYSIARTPTGQFVTWSRELDLGWVCDIRPEDQERLIEGRKKLKTECEKLVDVVLAPPRAPSLETGACRREECEKFKDWLADTIFAQNSYDVLGLLKRCASTFQYGRRVDDGEYLELCSLCQKEVWCRIRKEKSRVWDNLPNIFNLA</sequence>
<organism evidence="2 3">
    <name type="scientific">Ceriporiopsis subvermispora (strain B)</name>
    <name type="common">White-rot fungus</name>
    <name type="synonym">Gelatoporia subvermispora</name>
    <dbReference type="NCBI Taxonomy" id="914234"/>
    <lineage>
        <taxon>Eukaryota</taxon>
        <taxon>Fungi</taxon>
        <taxon>Dikarya</taxon>
        <taxon>Basidiomycota</taxon>
        <taxon>Agaricomycotina</taxon>
        <taxon>Agaricomycetes</taxon>
        <taxon>Polyporales</taxon>
        <taxon>Gelatoporiaceae</taxon>
        <taxon>Gelatoporia</taxon>
    </lineage>
</organism>
<proteinExistence type="predicted"/>
<keyword evidence="3" id="KW-1185">Reference proteome</keyword>
<dbReference type="STRING" id="914234.M2QSN9"/>
<dbReference type="OrthoDB" id="3268787at2759"/>